<protein>
    <recommendedName>
        <fullName evidence="3">histidine kinase</fullName>
        <ecNumber evidence="3">2.7.13.3</ecNumber>
    </recommendedName>
</protein>
<dbReference type="PRINTS" id="PR00344">
    <property type="entry name" value="BCTRLSENSOR"/>
</dbReference>
<dbReference type="SUPFAM" id="SSF47384">
    <property type="entry name" value="Homodimeric domain of signal transducing histidine kinase"/>
    <property type="match status" value="1"/>
</dbReference>
<dbReference type="Pfam" id="PF13493">
    <property type="entry name" value="DUF4118"/>
    <property type="match status" value="1"/>
</dbReference>
<organism evidence="15 16">
    <name type="scientific">Methylophaga marina</name>
    <dbReference type="NCBI Taxonomy" id="45495"/>
    <lineage>
        <taxon>Bacteria</taxon>
        <taxon>Pseudomonadati</taxon>
        <taxon>Pseudomonadota</taxon>
        <taxon>Gammaproteobacteria</taxon>
        <taxon>Thiotrichales</taxon>
        <taxon>Piscirickettsiaceae</taxon>
        <taxon>Methylophaga</taxon>
    </lineage>
</organism>
<dbReference type="InterPro" id="IPR004358">
    <property type="entry name" value="Sig_transdc_His_kin-like_C"/>
</dbReference>
<dbReference type="Gene3D" id="1.20.120.620">
    <property type="entry name" value="Backbone structure of the membrane domain of e. Coli histidine kinase receptor kdpd"/>
    <property type="match status" value="1"/>
</dbReference>
<evidence type="ECO:0000313" key="15">
    <source>
        <dbReference type="EMBL" id="GAA0223211.1"/>
    </source>
</evidence>
<dbReference type="Gene3D" id="3.30.565.10">
    <property type="entry name" value="Histidine kinase-like ATPase, C-terminal domain"/>
    <property type="match status" value="1"/>
</dbReference>
<dbReference type="SUPFAM" id="SSF55874">
    <property type="entry name" value="ATPase domain of HSP90 chaperone/DNA topoisomerase II/histidine kinase"/>
    <property type="match status" value="1"/>
</dbReference>
<dbReference type="InterPro" id="IPR038318">
    <property type="entry name" value="KdpD_sf"/>
</dbReference>
<evidence type="ECO:0000256" key="10">
    <source>
        <dbReference type="ARBA" id="ARBA00022989"/>
    </source>
</evidence>
<comment type="caution">
    <text evidence="15">The sequence shown here is derived from an EMBL/GenBank/DDBJ whole genome shotgun (WGS) entry which is preliminary data.</text>
</comment>
<keyword evidence="8" id="KW-0418">Kinase</keyword>
<dbReference type="SMART" id="SM00387">
    <property type="entry name" value="HATPase_c"/>
    <property type="match status" value="1"/>
</dbReference>
<keyword evidence="9" id="KW-0067">ATP-binding</keyword>
<feature type="transmembrane region" description="Helical" evidence="13">
    <location>
        <begin position="46"/>
        <end position="73"/>
    </location>
</feature>
<evidence type="ECO:0000256" key="9">
    <source>
        <dbReference type="ARBA" id="ARBA00022840"/>
    </source>
</evidence>
<keyword evidence="7" id="KW-0547">Nucleotide-binding</keyword>
<dbReference type="InterPro" id="IPR025201">
    <property type="entry name" value="KdpD_TM"/>
</dbReference>
<dbReference type="RefSeq" id="WP_286304648.1">
    <property type="nucleotide sequence ID" value="NZ_AP027741.1"/>
</dbReference>
<evidence type="ECO:0000256" key="12">
    <source>
        <dbReference type="ARBA" id="ARBA00023136"/>
    </source>
</evidence>
<dbReference type="InterPro" id="IPR036890">
    <property type="entry name" value="HATPase_C_sf"/>
</dbReference>
<evidence type="ECO:0000256" key="4">
    <source>
        <dbReference type="ARBA" id="ARBA00022553"/>
    </source>
</evidence>
<dbReference type="InterPro" id="IPR005467">
    <property type="entry name" value="His_kinase_dom"/>
</dbReference>
<keyword evidence="10 13" id="KW-1133">Transmembrane helix</keyword>
<reference evidence="15 16" key="1">
    <citation type="journal article" date="2019" name="Int. J. Syst. Evol. Microbiol.">
        <title>The Global Catalogue of Microorganisms (GCM) 10K type strain sequencing project: providing services to taxonomists for standard genome sequencing and annotation.</title>
        <authorList>
            <consortium name="The Broad Institute Genomics Platform"/>
            <consortium name="The Broad Institute Genome Sequencing Center for Infectious Disease"/>
            <person name="Wu L."/>
            <person name="Ma J."/>
        </authorList>
    </citation>
    <scope>NUCLEOTIDE SEQUENCE [LARGE SCALE GENOMIC DNA]</scope>
    <source>
        <strain evidence="15 16">JCM 6886</strain>
    </source>
</reference>
<dbReference type="Pfam" id="PF00512">
    <property type="entry name" value="HisKA"/>
    <property type="match status" value="1"/>
</dbReference>
<sequence length="494" mass="54373">MTPLLTVTKAISPIKGYLLATLTMTGISLVTALLTPLFLHTSLLMLFMAGIVFISAKTALGPAIYASALSFTIFNFFFTEPYYTLDITHRHDVATLVLFIFVSLITGNLASKMRLAIAESKQALERQHRFFAFSQKMTSAMNAALVLDTLQQAIQHSLSSAFYLIEKNQQELVFTPSTPPSPSISLLETIWENPENSELIDGEVIALRTENKTRALIYVPSPLTEEQSAALQTFSNLAALALQRILLAEDLEASRRLSETEQLRSALLSSVSHDLRTPLSSIIGSASSLLEYQEKLTADDQKQLLLTVLDESQRLDRHIQNLLDMTRFGQGKVTLNRDWVDIRDIIASTLYRLRDALDSCHLNISVQDNIPIIWVHGLLIEQALVNIIDNAARVTPADGDIDISVKLTTTSLDIDISDNGPGIADHEKVKIFDMFYSVTHDDSETKTGTGLGLAISKGMIAAHSGNIEVIDNSSGGTIMHITLPKHPVVYGPQE</sequence>
<feature type="domain" description="Histidine kinase" evidence="14">
    <location>
        <begin position="270"/>
        <end position="487"/>
    </location>
</feature>
<dbReference type="InterPro" id="IPR003594">
    <property type="entry name" value="HATPase_dom"/>
</dbReference>
<dbReference type="CDD" id="cd00082">
    <property type="entry name" value="HisKA"/>
    <property type="match status" value="1"/>
</dbReference>
<dbReference type="SMART" id="SM00388">
    <property type="entry name" value="HisKA"/>
    <property type="match status" value="1"/>
</dbReference>
<evidence type="ECO:0000256" key="5">
    <source>
        <dbReference type="ARBA" id="ARBA00022679"/>
    </source>
</evidence>
<accession>A0ABN0TJG2</accession>
<feature type="transmembrane region" description="Helical" evidence="13">
    <location>
        <begin position="93"/>
        <end position="111"/>
    </location>
</feature>
<evidence type="ECO:0000256" key="7">
    <source>
        <dbReference type="ARBA" id="ARBA00022741"/>
    </source>
</evidence>
<keyword evidence="12 13" id="KW-0472">Membrane</keyword>
<dbReference type="Pfam" id="PF02518">
    <property type="entry name" value="HATPase_c"/>
    <property type="match status" value="1"/>
</dbReference>
<evidence type="ECO:0000256" key="11">
    <source>
        <dbReference type="ARBA" id="ARBA00023012"/>
    </source>
</evidence>
<dbReference type="PANTHER" id="PTHR45569:SF1">
    <property type="entry name" value="SENSOR PROTEIN KDPD"/>
    <property type="match status" value="1"/>
</dbReference>
<dbReference type="Proteomes" id="UP001501476">
    <property type="component" value="Unassembled WGS sequence"/>
</dbReference>
<comment type="catalytic activity">
    <reaction evidence="1">
        <text>ATP + protein L-histidine = ADP + protein N-phospho-L-histidine.</text>
        <dbReference type="EC" id="2.7.13.3"/>
    </reaction>
</comment>
<evidence type="ECO:0000313" key="16">
    <source>
        <dbReference type="Proteomes" id="UP001501476"/>
    </source>
</evidence>
<dbReference type="EC" id="2.7.13.3" evidence="3"/>
<dbReference type="CDD" id="cd00075">
    <property type="entry name" value="HATPase"/>
    <property type="match status" value="1"/>
</dbReference>
<keyword evidence="11" id="KW-0902">Two-component regulatory system</keyword>
<evidence type="ECO:0000256" key="13">
    <source>
        <dbReference type="SAM" id="Phobius"/>
    </source>
</evidence>
<dbReference type="InterPro" id="IPR003661">
    <property type="entry name" value="HisK_dim/P_dom"/>
</dbReference>
<evidence type="ECO:0000256" key="8">
    <source>
        <dbReference type="ARBA" id="ARBA00022777"/>
    </source>
</evidence>
<gene>
    <name evidence="15" type="ORF">GCM10008964_13510</name>
</gene>
<comment type="subcellular location">
    <subcellularLocation>
        <location evidence="2">Membrane</location>
        <topology evidence="2">Multi-pass membrane protein</topology>
    </subcellularLocation>
</comment>
<keyword evidence="4" id="KW-0597">Phosphoprotein</keyword>
<keyword evidence="5" id="KW-0808">Transferase</keyword>
<keyword evidence="6 13" id="KW-0812">Transmembrane</keyword>
<evidence type="ECO:0000259" key="14">
    <source>
        <dbReference type="PROSITE" id="PS50109"/>
    </source>
</evidence>
<dbReference type="PANTHER" id="PTHR45569">
    <property type="entry name" value="SENSOR PROTEIN KDPD"/>
    <property type="match status" value="1"/>
</dbReference>
<dbReference type="InterPro" id="IPR036097">
    <property type="entry name" value="HisK_dim/P_sf"/>
</dbReference>
<name>A0ABN0TJG2_9GAMM</name>
<dbReference type="PROSITE" id="PS50109">
    <property type="entry name" value="HIS_KIN"/>
    <property type="match status" value="1"/>
</dbReference>
<evidence type="ECO:0000256" key="2">
    <source>
        <dbReference type="ARBA" id="ARBA00004141"/>
    </source>
</evidence>
<dbReference type="EMBL" id="BAAADG010000004">
    <property type="protein sequence ID" value="GAA0223211.1"/>
    <property type="molecule type" value="Genomic_DNA"/>
</dbReference>
<proteinExistence type="predicted"/>
<feature type="transmembrane region" description="Helical" evidence="13">
    <location>
        <begin position="16"/>
        <end position="39"/>
    </location>
</feature>
<dbReference type="Gene3D" id="1.10.287.130">
    <property type="match status" value="1"/>
</dbReference>
<evidence type="ECO:0000256" key="1">
    <source>
        <dbReference type="ARBA" id="ARBA00000085"/>
    </source>
</evidence>
<dbReference type="InterPro" id="IPR052023">
    <property type="entry name" value="Histidine_kinase_KdpD"/>
</dbReference>
<evidence type="ECO:0000256" key="6">
    <source>
        <dbReference type="ARBA" id="ARBA00022692"/>
    </source>
</evidence>
<evidence type="ECO:0000256" key="3">
    <source>
        <dbReference type="ARBA" id="ARBA00012438"/>
    </source>
</evidence>
<keyword evidence="16" id="KW-1185">Reference proteome</keyword>